<evidence type="ECO:0000313" key="2">
    <source>
        <dbReference type="EMBL" id="KAJ7637437.1"/>
    </source>
</evidence>
<dbReference type="EMBL" id="JARKIE010000458">
    <property type="protein sequence ID" value="KAJ7637437.1"/>
    <property type="molecule type" value="Genomic_DNA"/>
</dbReference>
<evidence type="ECO:0000313" key="3">
    <source>
        <dbReference type="Proteomes" id="UP001221757"/>
    </source>
</evidence>
<name>A0AAD7C2Q7_MYCRO</name>
<evidence type="ECO:0000256" key="1">
    <source>
        <dbReference type="SAM" id="MobiDB-lite"/>
    </source>
</evidence>
<feature type="region of interest" description="Disordered" evidence="1">
    <location>
        <begin position="1"/>
        <end position="41"/>
    </location>
</feature>
<dbReference type="Proteomes" id="UP001221757">
    <property type="component" value="Unassembled WGS sequence"/>
</dbReference>
<dbReference type="AlphaFoldDB" id="A0AAD7C2Q7"/>
<reference evidence="2" key="1">
    <citation type="submission" date="2023-03" db="EMBL/GenBank/DDBJ databases">
        <title>Massive genome expansion in bonnet fungi (Mycena s.s.) driven by repeated elements and novel gene families across ecological guilds.</title>
        <authorList>
            <consortium name="Lawrence Berkeley National Laboratory"/>
            <person name="Harder C.B."/>
            <person name="Miyauchi S."/>
            <person name="Viragh M."/>
            <person name="Kuo A."/>
            <person name="Thoen E."/>
            <person name="Andreopoulos B."/>
            <person name="Lu D."/>
            <person name="Skrede I."/>
            <person name="Drula E."/>
            <person name="Henrissat B."/>
            <person name="Morin E."/>
            <person name="Kohler A."/>
            <person name="Barry K."/>
            <person name="LaButti K."/>
            <person name="Morin E."/>
            <person name="Salamov A."/>
            <person name="Lipzen A."/>
            <person name="Mereny Z."/>
            <person name="Hegedus B."/>
            <person name="Baldrian P."/>
            <person name="Stursova M."/>
            <person name="Weitz H."/>
            <person name="Taylor A."/>
            <person name="Grigoriev I.V."/>
            <person name="Nagy L.G."/>
            <person name="Martin F."/>
            <person name="Kauserud H."/>
        </authorList>
    </citation>
    <scope>NUCLEOTIDE SEQUENCE</scope>
    <source>
        <strain evidence="2">CBHHK067</strain>
    </source>
</reference>
<protein>
    <submittedName>
        <fullName evidence="2">Uncharacterized protein</fullName>
    </submittedName>
</protein>
<sequence>MVMDGHASHQWSSMATHGHRGFVQINPPPPNPRRPDSGRGNFAEELASVIGGRLGAESQNSSARSGINFARKRNGRVRERAADAAGQCRFGSQCRQAAIRCAV</sequence>
<comment type="caution">
    <text evidence="2">The sequence shown here is derived from an EMBL/GenBank/DDBJ whole genome shotgun (WGS) entry which is preliminary data.</text>
</comment>
<gene>
    <name evidence="2" type="ORF">B0H17DRAFT_1149488</name>
</gene>
<organism evidence="2 3">
    <name type="scientific">Mycena rosella</name>
    <name type="common">Pink bonnet</name>
    <name type="synonym">Agaricus rosellus</name>
    <dbReference type="NCBI Taxonomy" id="1033263"/>
    <lineage>
        <taxon>Eukaryota</taxon>
        <taxon>Fungi</taxon>
        <taxon>Dikarya</taxon>
        <taxon>Basidiomycota</taxon>
        <taxon>Agaricomycotina</taxon>
        <taxon>Agaricomycetes</taxon>
        <taxon>Agaricomycetidae</taxon>
        <taxon>Agaricales</taxon>
        <taxon>Marasmiineae</taxon>
        <taxon>Mycenaceae</taxon>
        <taxon>Mycena</taxon>
    </lineage>
</organism>
<accession>A0AAD7C2Q7</accession>
<proteinExistence type="predicted"/>
<keyword evidence="3" id="KW-1185">Reference proteome</keyword>